<evidence type="ECO:0000256" key="1">
    <source>
        <dbReference type="SAM" id="SignalP"/>
    </source>
</evidence>
<proteinExistence type="predicted"/>
<feature type="signal peptide" evidence="1">
    <location>
        <begin position="1"/>
        <end position="23"/>
    </location>
</feature>
<feature type="chain" id="PRO_5009533119" description="Beta-lactamase-related domain-containing protein" evidence="1">
    <location>
        <begin position="24"/>
        <end position="91"/>
    </location>
</feature>
<dbReference type="EMBL" id="MGEK01000034">
    <property type="protein sequence ID" value="OGL81031.1"/>
    <property type="molecule type" value="Genomic_DNA"/>
</dbReference>
<accession>A0A1F7URX0</accession>
<keyword evidence="1" id="KW-0732">Signal</keyword>
<evidence type="ECO:0000313" key="2">
    <source>
        <dbReference type="EMBL" id="OGL81031.1"/>
    </source>
</evidence>
<name>A0A1F7URX0_9BACT</name>
<sequence>MRSSLVKTVVVTCFLCSFLPVIPACGESESARVQREVDQWTAFRERAQKYVKEAFVIKRKDGICILYSEQMLGVGLLSYMINVPCPEGETH</sequence>
<dbReference type="Proteomes" id="UP000176846">
    <property type="component" value="Unassembled WGS sequence"/>
</dbReference>
<organism evidence="2 3">
    <name type="scientific">Candidatus Uhrbacteria bacterium RIFCSPLOWO2_01_FULL_47_25</name>
    <dbReference type="NCBI Taxonomy" id="1802402"/>
    <lineage>
        <taxon>Bacteria</taxon>
        <taxon>Candidatus Uhriibacteriota</taxon>
    </lineage>
</organism>
<protein>
    <recommendedName>
        <fullName evidence="4">Beta-lactamase-related domain-containing protein</fullName>
    </recommendedName>
</protein>
<comment type="caution">
    <text evidence="2">The sequence shown here is derived from an EMBL/GenBank/DDBJ whole genome shotgun (WGS) entry which is preliminary data.</text>
</comment>
<evidence type="ECO:0000313" key="3">
    <source>
        <dbReference type="Proteomes" id="UP000176846"/>
    </source>
</evidence>
<evidence type="ECO:0008006" key="4">
    <source>
        <dbReference type="Google" id="ProtNLM"/>
    </source>
</evidence>
<gene>
    <name evidence="2" type="ORF">A2936_00310</name>
</gene>
<dbReference type="AlphaFoldDB" id="A0A1F7URX0"/>
<reference evidence="2 3" key="1">
    <citation type="journal article" date="2016" name="Nat. Commun.">
        <title>Thousands of microbial genomes shed light on interconnected biogeochemical processes in an aquifer system.</title>
        <authorList>
            <person name="Anantharaman K."/>
            <person name="Brown C.T."/>
            <person name="Hug L.A."/>
            <person name="Sharon I."/>
            <person name="Castelle C.J."/>
            <person name="Probst A.J."/>
            <person name="Thomas B.C."/>
            <person name="Singh A."/>
            <person name="Wilkins M.J."/>
            <person name="Karaoz U."/>
            <person name="Brodie E.L."/>
            <person name="Williams K.H."/>
            <person name="Hubbard S.S."/>
            <person name="Banfield J.F."/>
        </authorList>
    </citation>
    <scope>NUCLEOTIDE SEQUENCE [LARGE SCALE GENOMIC DNA]</scope>
</reference>